<evidence type="ECO:0008006" key="4">
    <source>
        <dbReference type="Google" id="ProtNLM"/>
    </source>
</evidence>
<keyword evidence="3" id="KW-1185">Reference proteome</keyword>
<dbReference type="AlphaFoldDB" id="A0A514CKX1"/>
<reference evidence="2 3" key="1">
    <citation type="submission" date="2019-06" db="EMBL/GenBank/DDBJ databases">
        <title>Echinicola alkalisoli sp. nov. isolated from saline soil.</title>
        <authorList>
            <person name="Sun J.-Q."/>
            <person name="Xu L."/>
        </authorList>
    </citation>
    <scope>NUCLEOTIDE SEQUENCE [LARGE SCALE GENOMIC DNA]</scope>
    <source>
        <strain evidence="2 3">LN3S3</strain>
    </source>
</reference>
<evidence type="ECO:0000256" key="1">
    <source>
        <dbReference type="SAM" id="SignalP"/>
    </source>
</evidence>
<evidence type="ECO:0000313" key="3">
    <source>
        <dbReference type="Proteomes" id="UP000316614"/>
    </source>
</evidence>
<name>A0A514CKX1_9BACT</name>
<dbReference type="Proteomes" id="UP000316614">
    <property type="component" value="Chromosome"/>
</dbReference>
<evidence type="ECO:0000313" key="2">
    <source>
        <dbReference type="EMBL" id="QDH80469.1"/>
    </source>
</evidence>
<feature type="chain" id="PRO_5021777142" description="Outer membrane protein beta-barrel domain-containing protein" evidence="1">
    <location>
        <begin position="21"/>
        <end position="171"/>
    </location>
</feature>
<sequence length="171" mass="18589">MKKVYTISLLFLLTTPMLQAQHYSHMKSKSFVGIGLGLPYGGIGLKFTYNPINMLSVFGGLGYNLGNVGSNAGIELEIPSQEQSSAYFTAMYGYNGATRGGGHFLSGKNYYGVSFGGGIKINSKRVPGKFVNIGLLIPLRSEEFESINNRLDQKAWPMLITVGLNFMASEP</sequence>
<organism evidence="2 3">
    <name type="scientific">Echinicola soli</name>
    <dbReference type="NCBI Taxonomy" id="2591634"/>
    <lineage>
        <taxon>Bacteria</taxon>
        <taxon>Pseudomonadati</taxon>
        <taxon>Bacteroidota</taxon>
        <taxon>Cytophagia</taxon>
        <taxon>Cytophagales</taxon>
        <taxon>Cyclobacteriaceae</taxon>
        <taxon>Echinicola</taxon>
    </lineage>
</organism>
<feature type="signal peptide" evidence="1">
    <location>
        <begin position="1"/>
        <end position="20"/>
    </location>
</feature>
<dbReference type="OrthoDB" id="839410at2"/>
<proteinExistence type="predicted"/>
<keyword evidence="1" id="KW-0732">Signal</keyword>
<protein>
    <recommendedName>
        <fullName evidence="4">Outer membrane protein beta-barrel domain-containing protein</fullName>
    </recommendedName>
</protein>
<gene>
    <name evidence="2" type="ORF">FKX85_16040</name>
</gene>
<dbReference type="KEGG" id="echi:FKX85_16040"/>
<accession>A0A514CKX1</accession>
<dbReference type="RefSeq" id="WP_141615702.1">
    <property type="nucleotide sequence ID" value="NZ_CP041253.1"/>
</dbReference>
<dbReference type="EMBL" id="CP041253">
    <property type="protein sequence ID" value="QDH80469.1"/>
    <property type="molecule type" value="Genomic_DNA"/>
</dbReference>